<name>A0AA41Q3P2_9ACTN</name>
<keyword evidence="3" id="KW-1185">Reference proteome</keyword>
<dbReference type="RefSeq" id="WP_235055634.1">
    <property type="nucleotide sequence ID" value="NZ_JAKFHA010000020.1"/>
</dbReference>
<organism evidence="2 3">
    <name type="scientific">Yinghuangia soli</name>
    <dbReference type="NCBI Taxonomy" id="2908204"/>
    <lineage>
        <taxon>Bacteria</taxon>
        <taxon>Bacillati</taxon>
        <taxon>Actinomycetota</taxon>
        <taxon>Actinomycetes</taxon>
        <taxon>Kitasatosporales</taxon>
        <taxon>Streptomycetaceae</taxon>
        <taxon>Yinghuangia</taxon>
    </lineage>
</organism>
<feature type="transmembrane region" description="Helical" evidence="1">
    <location>
        <begin position="37"/>
        <end position="56"/>
    </location>
</feature>
<keyword evidence="1" id="KW-0472">Membrane</keyword>
<feature type="transmembrane region" description="Helical" evidence="1">
    <location>
        <begin position="12"/>
        <end position="31"/>
    </location>
</feature>
<proteinExistence type="predicted"/>
<dbReference type="Proteomes" id="UP001165378">
    <property type="component" value="Unassembled WGS sequence"/>
</dbReference>
<evidence type="ECO:0000256" key="1">
    <source>
        <dbReference type="SAM" id="Phobius"/>
    </source>
</evidence>
<comment type="caution">
    <text evidence="2">The sequence shown here is derived from an EMBL/GenBank/DDBJ whole genome shotgun (WGS) entry which is preliminary data.</text>
</comment>
<accession>A0AA41Q3P2</accession>
<evidence type="ECO:0000313" key="3">
    <source>
        <dbReference type="Proteomes" id="UP001165378"/>
    </source>
</evidence>
<keyword evidence="1" id="KW-0812">Transmembrane</keyword>
<reference evidence="2" key="1">
    <citation type="submission" date="2022-01" db="EMBL/GenBank/DDBJ databases">
        <title>Genome-Based Taxonomic Classification of the Phylum Actinobacteria.</title>
        <authorList>
            <person name="Gao Y."/>
        </authorList>
    </citation>
    <scope>NUCLEOTIDE SEQUENCE</scope>
    <source>
        <strain evidence="2">KLBMP 8922</strain>
    </source>
</reference>
<gene>
    <name evidence="2" type="ORF">LZ495_27650</name>
</gene>
<sequence>MHIGQPGFRAMRAVVFAAVCVFASLGLHMYAGGAPVRPLAVVALLGTTSLGAFALAGRQRGLGTLLVACGAVQYGLHHVFGMAAGHAARADGAERTEYVMSAVDGTQAMVLTAVADHTGAHAAATSDVRMLVVHVLMALFSAMWLAQGDRALAAVLVTAAVAARGWLRHLVAVPVLAVVTERRRIPTVPDAPVRASLVLLAETVSRRGPPRRLSFS</sequence>
<dbReference type="AlphaFoldDB" id="A0AA41Q3P2"/>
<evidence type="ECO:0000313" key="2">
    <source>
        <dbReference type="EMBL" id="MCF2530965.1"/>
    </source>
</evidence>
<dbReference type="EMBL" id="JAKFHA010000020">
    <property type="protein sequence ID" value="MCF2530965.1"/>
    <property type="molecule type" value="Genomic_DNA"/>
</dbReference>
<keyword evidence="1" id="KW-1133">Transmembrane helix</keyword>
<protein>
    <submittedName>
        <fullName evidence="2">Uncharacterized protein</fullName>
    </submittedName>
</protein>